<dbReference type="Pfam" id="PF00576">
    <property type="entry name" value="Transthyretin"/>
    <property type="match status" value="1"/>
</dbReference>
<sequence>MGRLTTHVLDTATGRPAHGLAVALFALDGGSGRRLLKQVLTNADGRIDGPLLEGAAFAAGTYELEFAVGDYFRAIGVTLAEPAFLDVVPLRFGVADPAAHYHVPLLVSPYSYSTYRGS</sequence>
<dbReference type="InterPro" id="IPR036817">
    <property type="entry name" value="Transthyretin/HIU_hydrolase_sf"/>
</dbReference>
<evidence type="ECO:0000256" key="8">
    <source>
        <dbReference type="RuleBase" id="RU361270"/>
    </source>
</evidence>
<comment type="similarity">
    <text evidence="3 8">Belongs to the transthyretin family. 5-hydroxyisourate hydrolase subfamily.</text>
</comment>
<evidence type="ECO:0000259" key="9">
    <source>
        <dbReference type="Pfam" id="PF00576"/>
    </source>
</evidence>
<dbReference type="EMBL" id="CP158568">
    <property type="protein sequence ID" value="XBY43250.1"/>
    <property type="molecule type" value="Genomic_DNA"/>
</dbReference>
<comment type="function">
    <text evidence="2">Catalyzes the hydrolysis of 5-hydroxyisourate (HIU) to 2-oxo-4-hydroxy-4-carboxy-5-ureidoimidazoline (OHCU).</text>
</comment>
<evidence type="ECO:0000256" key="3">
    <source>
        <dbReference type="ARBA" id="ARBA00009850"/>
    </source>
</evidence>
<dbReference type="EC" id="3.5.2.17" evidence="8"/>
<evidence type="ECO:0000256" key="4">
    <source>
        <dbReference type="ARBA" id="ARBA00011881"/>
    </source>
</evidence>
<dbReference type="RefSeq" id="WP_407048349.1">
    <property type="nucleotide sequence ID" value="NZ_CP158568.1"/>
</dbReference>
<dbReference type="KEGG" id="mflg:ABS361_14235"/>
<name>A0AAU7X5Y8_9HYPH</name>
<dbReference type="InterPro" id="IPR014306">
    <property type="entry name" value="Hydroxyisourate_hydrolase"/>
</dbReference>
<evidence type="ECO:0000256" key="1">
    <source>
        <dbReference type="ARBA" id="ARBA00001043"/>
    </source>
</evidence>
<dbReference type="GO" id="GO:0033971">
    <property type="term" value="F:hydroxyisourate hydrolase activity"/>
    <property type="evidence" value="ECO:0007669"/>
    <property type="project" value="UniProtKB-EC"/>
</dbReference>
<dbReference type="Gene3D" id="2.60.40.180">
    <property type="entry name" value="Transthyretin/hydroxyisourate hydrolase domain"/>
    <property type="match status" value="1"/>
</dbReference>
<dbReference type="InterPro" id="IPR023418">
    <property type="entry name" value="Thyroxine_BS"/>
</dbReference>
<protein>
    <recommendedName>
        <fullName evidence="8">5-hydroxyisourate hydrolase</fullName>
        <shortName evidence="8">HIU hydrolase</shortName>
        <shortName evidence="8">HIUHase</shortName>
        <ecNumber evidence="8">3.5.2.17</ecNumber>
    </recommendedName>
</protein>
<feature type="binding site" evidence="7">
    <location>
        <position position="7"/>
    </location>
    <ligand>
        <name>substrate</name>
    </ligand>
</feature>
<dbReference type="SUPFAM" id="SSF49472">
    <property type="entry name" value="Transthyretin (synonym: prealbumin)"/>
    <property type="match status" value="1"/>
</dbReference>
<evidence type="ECO:0000313" key="10">
    <source>
        <dbReference type="EMBL" id="XBY43250.1"/>
    </source>
</evidence>
<keyword evidence="6 8" id="KW-0378">Hydrolase</keyword>
<evidence type="ECO:0000256" key="2">
    <source>
        <dbReference type="ARBA" id="ARBA00002704"/>
    </source>
</evidence>
<gene>
    <name evidence="10" type="primary">uraH</name>
    <name evidence="10" type="ORF">ABS361_14235</name>
</gene>
<dbReference type="PANTHER" id="PTHR10395">
    <property type="entry name" value="URICASE AND TRANSTHYRETIN-RELATED"/>
    <property type="match status" value="1"/>
</dbReference>
<feature type="binding site" evidence="7">
    <location>
        <position position="46"/>
    </location>
    <ligand>
        <name>substrate</name>
    </ligand>
</feature>
<dbReference type="NCBIfam" id="TIGR02962">
    <property type="entry name" value="hdxy_isourate"/>
    <property type="match status" value="1"/>
</dbReference>
<dbReference type="InterPro" id="IPR000895">
    <property type="entry name" value="Transthyretin/HIU_hydrolase"/>
</dbReference>
<dbReference type="PANTHER" id="PTHR10395:SF7">
    <property type="entry name" value="5-HYDROXYISOURATE HYDROLASE"/>
    <property type="match status" value="1"/>
</dbReference>
<dbReference type="CDD" id="cd05822">
    <property type="entry name" value="TLP_HIUase"/>
    <property type="match status" value="1"/>
</dbReference>
<comment type="catalytic activity">
    <reaction evidence="1 8">
        <text>5-hydroxyisourate + H2O = 5-hydroxy-2-oxo-4-ureido-2,5-dihydro-1H-imidazole-5-carboxylate + H(+)</text>
        <dbReference type="Rhea" id="RHEA:23736"/>
        <dbReference type="ChEBI" id="CHEBI:15377"/>
        <dbReference type="ChEBI" id="CHEBI:15378"/>
        <dbReference type="ChEBI" id="CHEBI:18072"/>
        <dbReference type="ChEBI" id="CHEBI:58639"/>
        <dbReference type="EC" id="3.5.2.17"/>
    </reaction>
</comment>
<evidence type="ECO:0000256" key="6">
    <source>
        <dbReference type="ARBA" id="ARBA00022801"/>
    </source>
</evidence>
<accession>A0AAU7X5Y8</accession>
<feature type="domain" description="Transthyretin/hydroxyisourate hydrolase" evidence="9">
    <location>
        <begin position="4"/>
        <end position="117"/>
    </location>
</feature>
<dbReference type="PROSITE" id="PS00768">
    <property type="entry name" value="TRANSTHYRETIN_1"/>
    <property type="match status" value="1"/>
</dbReference>
<dbReference type="InterPro" id="IPR023419">
    <property type="entry name" value="Transthyretin_CS"/>
</dbReference>
<dbReference type="PRINTS" id="PR00189">
    <property type="entry name" value="TRNSTHYRETIN"/>
</dbReference>
<dbReference type="PROSITE" id="PS00769">
    <property type="entry name" value="TRANSTHYRETIN_2"/>
    <property type="match status" value="1"/>
</dbReference>
<evidence type="ECO:0000256" key="7">
    <source>
        <dbReference type="PIRSR" id="PIRSR600895-51"/>
    </source>
</evidence>
<dbReference type="InterPro" id="IPR023416">
    <property type="entry name" value="Transthyretin/HIU_hydrolase_d"/>
</dbReference>
<reference evidence="10" key="1">
    <citation type="submission" date="2024-06" db="EMBL/GenBank/DDBJ databases">
        <title>Methylostella associata gen. nov., sp. nov., a novel Ancalomicrobiaceae-affiliated facultatively methylotrophic bacteria that feed on methanotrophs of the genus Methylococcus.</title>
        <authorList>
            <person name="Saltykova V."/>
            <person name="Danilova O.V."/>
            <person name="Oshkin I.Y."/>
            <person name="Belova S.E."/>
            <person name="Pimenov N.V."/>
            <person name="Dedysh S.N."/>
        </authorList>
    </citation>
    <scope>NUCLEOTIDE SEQUENCE</scope>
    <source>
        <strain evidence="10">S20</strain>
    </source>
</reference>
<dbReference type="AlphaFoldDB" id="A0AAU7X5Y8"/>
<dbReference type="FunFam" id="2.60.40.180:FF:000005">
    <property type="entry name" value="5-hydroxyisourate hydrolase"/>
    <property type="match status" value="1"/>
</dbReference>
<organism evidence="10">
    <name type="scientific">Methyloraptor flagellatus</name>
    <dbReference type="NCBI Taxonomy" id="3162530"/>
    <lineage>
        <taxon>Bacteria</taxon>
        <taxon>Pseudomonadati</taxon>
        <taxon>Pseudomonadota</taxon>
        <taxon>Alphaproteobacteria</taxon>
        <taxon>Hyphomicrobiales</taxon>
        <taxon>Ancalomicrobiaceae</taxon>
        <taxon>Methyloraptor</taxon>
    </lineage>
</organism>
<dbReference type="GO" id="GO:0006144">
    <property type="term" value="P:purine nucleobase metabolic process"/>
    <property type="evidence" value="ECO:0007669"/>
    <property type="project" value="UniProtKB-KW"/>
</dbReference>
<keyword evidence="5 8" id="KW-0659">Purine metabolism</keyword>
<evidence type="ECO:0000256" key="5">
    <source>
        <dbReference type="ARBA" id="ARBA00022631"/>
    </source>
</evidence>
<feature type="binding site" evidence="7">
    <location>
        <position position="115"/>
    </location>
    <ligand>
        <name>substrate</name>
    </ligand>
</feature>
<proteinExistence type="inferred from homology"/>
<comment type="subunit">
    <text evidence="4 8">Homotetramer.</text>
</comment>